<dbReference type="InterPro" id="IPR018297">
    <property type="entry name" value="A/G_cyclase_CS"/>
</dbReference>
<keyword evidence="2" id="KW-0812">Transmembrane</keyword>
<dbReference type="GO" id="GO:0004383">
    <property type="term" value="F:guanylate cyclase activity"/>
    <property type="evidence" value="ECO:0007669"/>
    <property type="project" value="TreeGrafter"/>
</dbReference>
<dbReference type="PANTHER" id="PTHR11920">
    <property type="entry name" value="GUANYLYL CYCLASE"/>
    <property type="match status" value="1"/>
</dbReference>
<dbReference type="PANTHER" id="PTHR11920:SF335">
    <property type="entry name" value="GUANYLATE CYCLASE"/>
    <property type="match status" value="1"/>
</dbReference>
<feature type="domain" description="Guanylate cyclase" evidence="8">
    <location>
        <begin position="10"/>
        <end position="137"/>
    </location>
</feature>
<organism evidence="9 10">
    <name type="scientific">Okeania hirsuta</name>
    <dbReference type="NCBI Taxonomy" id="1458930"/>
    <lineage>
        <taxon>Bacteria</taxon>
        <taxon>Bacillati</taxon>
        <taxon>Cyanobacteriota</taxon>
        <taxon>Cyanophyceae</taxon>
        <taxon>Oscillatoriophycideae</taxon>
        <taxon>Oscillatoriales</taxon>
        <taxon>Microcoleaceae</taxon>
        <taxon>Okeania</taxon>
    </lineage>
</organism>
<comment type="similarity">
    <text evidence="7">Belongs to the adenylyl cyclase class-4/guanylyl cyclase family.</text>
</comment>
<dbReference type="GO" id="GO:0035556">
    <property type="term" value="P:intracellular signal transduction"/>
    <property type="evidence" value="ECO:0007669"/>
    <property type="project" value="InterPro"/>
</dbReference>
<gene>
    <name evidence="9" type="ORF">D5R40_12815</name>
</gene>
<reference evidence="9 10" key="1">
    <citation type="journal article" date="2018" name="ACS Chem. Biol.">
        <title>Ketoreductase domain dysfunction expands chemodiversity: malyngamide biosynthesis in the cyanobacterium Okeania hirsuta.</title>
        <authorList>
            <person name="Moss N.A."/>
            <person name="Leao T."/>
            <person name="Rankin M."/>
            <person name="McCullough T.M."/>
            <person name="Qu P."/>
            <person name="Korobeynikov A."/>
            <person name="Smith J.L."/>
            <person name="Gerwick L."/>
            <person name="Gerwick W.H."/>
        </authorList>
    </citation>
    <scope>NUCLEOTIDE SEQUENCE [LARGE SCALE GENOMIC DNA]</scope>
    <source>
        <strain evidence="9 10">PAB10Feb10-1</strain>
    </source>
</reference>
<comment type="subcellular location">
    <subcellularLocation>
        <location evidence="1">Membrane</location>
    </subcellularLocation>
</comment>
<dbReference type="GO" id="GO:0000166">
    <property type="term" value="F:nucleotide binding"/>
    <property type="evidence" value="ECO:0007669"/>
    <property type="project" value="UniProtKB-KW"/>
</dbReference>
<dbReference type="SMART" id="SM00044">
    <property type="entry name" value="CYCc"/>
    <property type="match status" value="1"/>
</dbReference>
<evidence type="ECO:0000313" key="9">
    <source>
        <dbReference type="EMBL" id="RQH43451.1"/>
    </source>
</evidence>
<accession>A0A3N6PC31</accession>
<evidence type="ECO:0000256" key="3">
    <source>
        <dbReference type="ARBA" id="ARBA00022741"/>
    </source>
</evidence>
<evidence type="ECO:0000256" key="1">
    <source>
        <dbReference type="ARBA" id="ARBA00004370"/>
    </source>
</evidence>
<keyword evidence="6 7" id="KW-0456">Lyase</keyword>
<dbReference type="GO" id="GO:0007168">
    <property type="term" value="P:receptor guanylyl cyclase signaling pathway"/>
    <property type="evidence" value="ECO:0007669"/>
    <property type="project" value="TreeGrafter"/>
</dbReference>
<keyword evidence="4" id="KW-1133">Transmembrane helix</keyword>
<dbReference type="OrthoDB" id="456159at2"/>
<keyword evidence="3" id="KW-0547">Nucleotide-binding</keyword>
<dbReference type="InterPro" id="IPR050401">
    <property type="entry name" value="Cyclic_nucleotide_synthase"/>
</dbReference>
<evidence type="ECO:0000256" key="5">
    <source>
        <dbReference type="ARBA" id="ARBA00023136"/>
    </source>
</evidence>
<dbReference type="Pfam" id="PF00211">
    <property type="entry name" value="Guanylate_cyc"/>
    <property type="match status" value="1"/>
</dbReference>
<keyword evidence="10" id="KW-1185">Reference proteome</keyword>
<dbReference type="Gene3D" id="3.30.70.1230">
    <property type="entry name" value="Nucleotide cyclase"/>
    <property type="match status" value="1"/>
</dbReference>
<sequence>MLSGLRFFIRINSADLVGFTQLSEKILPEDLVILLNKIFSEFDKLSDRHGLEKIKTIGDAYMVASGLPTPRADHAKAAAEMALDMQQEISKFNLQHNFELCIRIGINTGPVVAGVIGTKKYIYDLWGDAVNTASRMESHGIPGTIQVSTKTYDLLHNQYIFKERGSIVVKGKGEMKTYLLIGRKV</sequence>
<dbReference type="GO" id="GO:0005886">
    <property type="term" value="C:plasma membrane"/>
    <property type="evidence" value="ECO:0007669"/>
    <property type="project" value="TreeGrafter"/>
</dbReference>
<dbReference type="InterPro" id="IPR029787">
    <property type="entry name" value="Nucleotide_cyclase"/>
</dbReference>
<dbReference type="EMBL" id="RCBY01000061">
    <property type="protein sequence ID" value="RQH43451.1"/>
    <property type="molecule type" value="Genomic_DNA"/>
</dbReference>
<evidence type="ECO:0000256" key="4">
    <source>
        <dbReference type="ARBA" id="ARBA00022989"/>
    </source>
</evidence>
<dbReference type="Proteomes" id="UP000269154">
    <property type="component" value="Unassembled WGS sequence"/>
</dbReference>
<dbReference type="InterPro" id="IPR001054">
    <property type="entry name" value="A/G_cyclase"/>
</dbReference>
<keyword evidence="5" id="KW-0472">Membrane</keyword>
<name>A0A3N6PC31_9CYAN</name>
<dbReference type="SUPFAM" id="SSF55073">
    <property type="entry name" value="Nucleotide cyclase"/>
    <property type="match status" value="1"/>
</dbReference>
<dbReference type="CDD" id="cd07302">
    <property type="entry name" value="CHD"/>
    <property type="match status" value="1"/>
</dbReference>
<evidence type="ECO:0000256" key="2">
    <source>
        <dbReference type="ARBA" id="ARBA00022692"/>
    </source>
</evidence>
<comment type="caution">
    <text evidence="9">The sequence shown here is derived from an EMBL/GenBank/DDBJ whole genome shotgun (WGS) entry which is preliminary data.</text>
</comment>
<dbReference type="GO" id="GO:0004016">
    <property type="term" value="F:adenylate cyclase activity"/>
    <property type="evidence" value="ECO:0007669"/>
    <property type="project" value="TreeGrafter"/>
</dbReference>
<dbReference type="GO" id="GO:0001653">
    <property type="term" value="F:peptide receptor activity"/>
    <property type="evidence" value="ECO:0007669"/>
    <property type="project" value="TreeGrafter"/>
</dbReference>
<dbReference type="PROSITE" id="PS00452">
    <property type="entry name" value="GUANYLATE_CYCLASE_1"/>
    <property type="match status" value="1"/>
</dbReference>
<evidence type="ECO:0000313" key="10">
    <source>
        <dbReference type="Proteomes" id="UP000269154"/>
    </source>
</evidence>
<evidence type="ECO:0000256" key="6">
    <source>
        <dbReference type="ARBA" id="ARBA00023239"/>
    </source>
</evidence>
<protein>
    <submittedName>
        <fullName evidence="9">Adenylate/guanylate cyclase domain-containing protein</fullName>
    </submittedName>
</protein>
<proteinExistence type="inferred from homology"/>
<dbReference type="AlphaFoldDB" id="A0A3N6PC31"/>
<evidence type="ECO:0000259" key="8">
    <source>
        <dbReference type="PROSITE" id="PS50125"/>
    </source>
</evidence>
<evidence type="ECO:0000256" key="7">
    <source>
        <dbReference type="RuleBase" id="RU000405"/>
    </source>
</evidence>
<dbReference type="PROSITE" id="PS50125">
    <property type="entry name" value="GUANYLATE_CYCLASE_2"/>
    <property type="match status" value="1"/>
</dbReference>